<dbReference type="InterPro" id="IPR039421">
    <property type="entry name" value="Type_1_exporter"/>
</dbReference>
<dbReference type="CDD" id="cd03249">
    <property type="entry name" value="ABC_MTABC3_MDL1_MDL2"/>
    <property type="match status" value="2"/>
</dbReference>
<sequence length="1366" mass="149711">MADYYQSKYSVEGESVVGMSYRAQPGRADISGSTDTVASTARMVPPSQIKAETIKTGERVVGFTEIFRFADCVDILMMCVGTLGAIVHGAGIVAVVVVLGDMIDLFITDQKAKNQIADLLATGNYTNEFGNVTLTSQMIQDNTKLIDPIAIAQNSSFNSTYLDTDLAGGELLVQMRKFAIYFCIIGAAVFVCAYGQVAFYVLSAERQVRKVRTAFFRAVMRQEIGWYDCLGSGELNTRLTDDMNKIVDGIGDKLGSFIMMVTAFVAGFVVGFIYGWKLTLVIAAICPILVLAALILAKINSALTSKELKAYAKAGKVAEEVLGFIRTVAAFGGEKKECQRYDVNLLDAKKKGVRKGMLLGLGMGFSWLSIYAVYALGFWYGAKLIRDEPVTYSAGTLMIVFFAVVTGAFAIGNAAPNLQALTSARGAAFAIFNIIDNVPKIDSNSEEGLKPRGVIGNIEFKNIYFRYPSRPDVQVLNGMNLKVSVGQTVALVGSSGCGKSTSVALMQRFYDPLSGDITIDGNNIRDLNVKWLRQHIGIVSQEPVLFATTIAENIAYGRDGVTQAEIEMAAKEANAHNFIMQFPDRYNTLVGQRGAQMSGGQKQRIAIARALVRNPKILLLDEATSALDTESERTVQIALDKAREGRTTIVIAHRLSTIRTADQICAFKAGVVVEQGNHEQMMEKKGIYYSLVSLQTRISQVEGDQKTTEDDDDEAEVDKQVIEKKIPEKQQLSRGGSLRNSLRNSLRGLRRLAPGSVSRTAMSAEDEDAMDEMAEEVKTDENPSFQRILRMNAPEWPYILTGCIAALINGGEQPVFAVIFSELLNVFTDTDLKKQERDAQLYSLIFVGIGVVILFTQWIQGYMFGLSGEQLTMRLRGMTFKAMLRQEIAWFDDHTNNTGALCTRLATDASSVQGATGSRLGMIVQNIANIGTGLVIAFIFGWKLSLVILAFIPLIVLCGAVETRVLTGVANKDKKALEKAGKVALEAIENIRTVAGLTREQTFFELYNEMLEEPYQNSIKKAHIYGVAFSFSQAVIYFSWAAAFTFGAYQIQIGEMTFDNVFKVFAAIVFGAMALGQTAAFAPDYSKARNAAGRIFKLLDRTPTIDSQSDVGTKIHSFTGEIEFTKVRFRYPTRPEVPILRGLNISVKPGETLALVGSSGCGKSTSVQLIERFYDPLSGNVYLDGRHEIRDVPLGWLRSQIGIVSQEPTLFDCTIAENIAYGDNSRQVPMNEVIDAARNSNIHNFIMTLPQGYDTMVGDKGTQLSGGQKQRVAIARALVRNPRILLLDEATSALDTESEKIVQEALDKARAGRTCVVIAHRLSTIRDADRIVVIHSGKVVESGKHDELMALERLYYNLNVAQTGAH</sequence>
<keyword evidence="10" id="KW-1133">Transmembrane helix</keyword>
<proteinExistence type="inferred from homology"/>
<dbReference type="SUPFAM" id="SSF90123">
    <property type="entry name" value="ABC transporter transmembrane region"/>
    <property type="match status" value="2"/>
</dbReference>
<evidence type="ECO:0000256" key="8">
    <source>
        <dbReference type="ARBA" id="ARBA00022840"/>
    </source>
</evidence>
<keyword evidence="8" id="KW-0067">ATP-binding</keyword>
<dbReference type="PANTHER" id="PTHR43394:SF27">
    <property type="entry name" value="ATP-DEPENDENT TRANSLOCASE ABCB1-LIKE"/>
    <property type="match status" value="1"/>
</dbReference>
<evidence type="ECO:0000256" key="6">
    <source>
        <dbReference type="ARBA" id="ARBA00022737"/>
    </source>
</evidence>
<keyword evidence="12" id="KW-0325">Glycoprotein</keyword>
<keyword evidence="9" id="KW-1278">Translocase</keyword>
<dbReference type="PROSITE" id="PS50893">
    <property type="entry name" value="ABC_TRANSPORTER_2"/>
    <property type="match status" value="2"/>
</dbReference>
<evidence type="ECO:0000256" key="10">
    <source>
        <dbReference type="ARBA" id="ARBA00022989"/>
    </source>
</evidence>
<dbReference type="CDD" id="cd18578">
    <property type="entry name" value="ABC_6TM_Pgp_ABCB1_D2_like"/>
    <property type="match status" value="1"/>
</dbReference>
<dbReference type="FunFam" id="3.40.50.300:FF:000479">
    <property type="entry name" value="Multidrug resistance protein 1A"/>
    <property type="match status" value="2"/>
</dbReference>
<dbReference type="PROSITE" id="PS50929">
    <property type="entry name" value="ABC_TM1F"/>
    <property type="match status" value="2"/>
</dbReference>
<dbReference type="GO" id="GO:0005524">
    <property type="term" value="F:ATP binding"/>
    <property type="evidence" value="ECO:0007669"/>
    <property type="project" value="UniProtKB-KW"/>
</dbReference>
<dbReference type="FunFam" id="1.20.1560.10:FF:000018">
    <property type="entry name" value="ATP-binding cassette subfamily B member 11"/>
    <property type="match status" value="1"/>
</dbReference>
<protein>
    <submittedName>
        <fullName evidence="13">Uncharacterized protein</fullName>
    </submittedName>
</protein>
<evidence type="ECO:0000256" key="9">
    <source>
        <dbReference type="ARBA" id="ARBA00022967"/>
    </source>
</evidence>
<dbReference type="SMART" id="SM00382">
    <property type="entry name" value="AAA"/>
    <property type="match status" value="2"/>
</dbReference>
<dbReference type="Pfam" id="PF00664">
    <property type="entry name" value="ABC_membrane"/>
    <property type="match status" value="2"/>
</dbReference>
<evidence type="ECO:0000256" key="2">
    <source>
        <dbReference type="ARBA" id="ARBA00007577"/>
    </source>
</evidence>
<dbReference type="GO" id="GO:0005743">
    <property type="term" value="C:mitochondrial inner membrane"/>
    <property type="evidence" value="ECO:0007669"/>
    <property type="project" value="TreeGrafter"/>
</dbReference>
<dbReference type="Proteomes" id="UP000749559">
    <property type="component" value="Unassembled WGS sequence"/>
</dbReference>
<comment type="caution">
    <text evidence="13">The sequence shown here is derived from an EMBL/GenBank/DDBJ whole genome shotgun (WGS) entry which is preliminary data.</text>
</comment>
<organism evidence="13 14">
    <name type="scientific">Owenia fusiformis</name>
    <name type="common">Polychaete worm</name>
    <dbReference type="NCBI Taxonomy" id="6347"/>
    <lineage>
        <taxon>Eukaryota</taxon>
        <taxon>Metazoa</taxon>
        <taxon>Spiralia</taxon>
        <taxon>Lophotrochozoa</taxon>
        <taxon>Annelida</taxon>
        <taxon>Polychaeta</taxon>
        <taxon>Sedentaria</taxon>
        <taxon>Canalipalpata</taxon>
        <taxon>Sabellida</taxon>
        <taxon>Oweniida</taxon>
        <taxon>Oweniidae</taxon>
        <taxon>Owenia</taxon>
    </lineage>
</organism>
<dbReference type="FunFam" id="1.20.1560.10:FF:000046">
    <property type="entry name" value="ATP-binding cassette subfamily B member 11"/>
    <property type="match status" value="1"/>
</dbReference>
<evidence type="ECO:0000256" key="3">
    <source>
        <dbReference type="ARBA" id="ARBA00022448"/>
    </source>
</evidence>
<evidence type="ECO:0000256" key="5">
    <source>
        <dbReference type="ARBA" id="ARBA00022692"/>
    </source>
</evidence>
<keyword evidence="11" id="KW-0472">Membrane</keyword>
<comment type="subcellular location">
    <subcellularLocation>
        <location evidence="1">Cell membrane</location>
        <topology evidence="1">Multi-pass membrane protein</topology>
    </subcellularLocation>
</comment>
<dbReference type="EMBL" id="CAIIXF020000007">
    <property type="protein sequence ID" value="CAH1787977.1"/>
    <property type="molecule type" value="Genomic_DNA"/>
</dbReference>
<dbReference type="SUPFAM" id="SSF52540">
    <property type="entry name" value="P-loop containing nucleoside triphosphate hydrolases"/>
    <property type="match status" value="2"/>
</dbReference>
<evidence type="ECO:0000313" key="13">
    <source>
        <dbReference type="EMBL" id="CAH1787977.1"/>
    </source>
</evidence>
<dbReference type="Pfam" id="PF00005">
    <property type="entry name" value="ABC_tran"/>
    <property type="match status" value="2"/>
</dbReference>
<keyword evidence="14" id="KW-1185">Reference proteome</keyword>
<evidence type="ECO:0000256" key="1">
    <source>
        <dbReference type="ARBA" id="ARBA00004651"/>
    </source>
</evidence>
<accession>A0A8J1Y5B4</accession>
<evidence type="ECO:0000256" key="12">
    <source>
        <dbReference type="ARBA" id="ARBA00023180"/>
    </source>
</evidence>
<keyword evidence="7" id="KW-0547">Nucleotide-binding</keyword>
<evidence type="ECO:0000256" key="4">
    <source>
        <dbReference type="ARBA" id="ARBA00022475"/>
    </source>
</evidence>
<dbReference type="GO" id="GO:0005886">
    <property type="term" value="C:plasma membrane"/>
    <property type="evidence" value="ECO:0007669"/>
    <property type="project" value="UniProtKB-SubCell"/>
</dbReference>
<keyword evidence="5" id="KW-0812">Transmembrane</keyword>
<name>A0A8J1Y5B4_OWEFU</name>
<dbReference type="InterPro" id="IPR036640">
    <property type="entry name" value="ABC1_TM_sf"/>
</dbReference>
<dbReference type="GO" id="GO:0015421">
    <property type="term" value="F:ABC-type oligopeptide transporter activity"/>
    <property type="evidence" value="ECO:0007669"/>
    <property type="project" value="TreeGrafter"/>
</dbReference>
<keyword evidence="4" id="KW-1003">Cell membrane</keyword>
<keyword evidence="6" id="KW-0677">Repeat</keyword>
<dbReference type="Gene3D" id="3.40.50.300">
    <property type="entry name" value="P-loop containing nucleotide triphosphate hydrolases"/>
    <property type="match status" value="2"/>
</dbReference>
<comment type="similarity">
    <text evidence="2">Belongs to the ABC transporter superfamily. ABCB family. Multidrug resistance exporter (TC 3.A.1.201) subfamily.</text>
</comment>
<dbReference type="InterPro" id="IPR003593">
    <property type="entry name" value="AAA+_ATPase"/>
</dbReference>
<dbReference type="PANTHER" id="PTHR43394">
    <property type="entry name" value="ATP-DEPENDENT PERMEASE MDL1, MITOCHONDRIAL"/>
    <property type="match status" value="1"/>
</dbReference>
<gene>
    <name evidence="13" type="ORF">OFUS_LOCUS13589</name>
</gene>
<dbReference type="GO" id="GO:0090374">
    <property type="term" value="P:oligopeptide export from mitochondrion"/>
    <property type="evidence" value="ECO:0007669"/>
    <property type="project" value="TreeGrafter"/>
</dbReference>
<evidence type="ECO:0000313" key="14">
    <source>
        <dbReference type="Proteomes" id="UP000749559"/>
    </source>
</evidence>
<dbReference type="InterPro" id="IPR027417">
    <property type="entry name" value="P-loop_NTPase"/>
</dbReference>
<keyword evidence="3" id="KW-0813">Transport</keyword>
<dbReference type="OrthoDB" id="6500128at2759"/>
<evidence type="ECO:0000256" key="11">
    <source>
        <dbReference type="ARBA" id="ARBA00023136"/>
    </source>
</evidence>
<reference evidence="13" key="1">
    <citation type="submission" date="2022-03" db="EMBL/GenBank/DDBJ databases">
        <authorList>
            <person name="Martin C."/>
        </authorList>
    </citation>
    <scope>NUCLEOTIDE SEQUENCE</scope>
</reference>
<dbReference type="InterPro" id="IPR003439">
    <property type="entry name" value="ABC_transporter-like_ATP-bd"/>
</dbReference>
<dbReference type="CDD" id="cd18577">
    <property type="entry name" value="ABC_6TM_Pgp_ABCB1_D1_like"/>
    <property type="match status" value="1"/>
</dbReference>
<dbReference type="Gene3D" id="1.20.1560.10">
    <property type="entry name" value="ABC transporter type 1, transmembrane domain"/>
    <property type="match status" value="1"/>
</dbReference>
<evidence type="ECO:0000256" key="7">
    <source>
        <dbReference type="ARBA" id="ARBA00022741"/>
    </source>
</evidence>
<dbReference type="PROSITE" id="PS00211">
    <property type="entry name" value="ABC_TRANSPORTER_1"/>
    <property type="match status" value="2"/>
</dbReference>
<dbReference type="InterPro" id="IPR017871">
    <property type="entry name" value="ABC_transporter-like_CS"/>
</dbReference>
<dbReference type="InterPro" id="IPR011527">
    <property type="entry name" value="ABC1_TM_dom"/>
</dbReference>
<dbReference type="GO" id="GO:0016887">
    <property type="term" value="F:ATP hydrolysis activity"/>
    <property type="evidence" value="ECO:0007669"/>
    <property type="project" value="InterPro"/>
</dbReference>